<sequence>MAECDHKEADTRLVSHLKNAIERAAKLCQIRTVDSDVVVILVGSLHSVKTDQLQLPVMGQFWKR</sequence>
<proteinExistence type="predicted"/>
<dbReference type="Proteomes" id="UP000828390">
    <property type="component" value="Unassembled WGS sequence"/>
</dbReference>
<gene>
    <name evidence="1" type="ORF">DPMN_101072</name>
</gene>
<comment type="caution">
    <text evidence="1">The sequence shown here is derived from an EMBL/GenBank/DDBJ whole genome shotgun (WGS) entry which is preliminary data.</text>
</comment>
<protein>
    <submittedName>
        <fullName evidence="1">Uncharacterized protein</fullName>
    </submittedName>
</protein>
<dbReference type="EMBL" id="JAIWYP010000003">
    <property type="protein sequence ID" value="KAH3858449.1"/>
    <property type="molecule type" value="Genomic_DNA"/>
</dbReference>
<organism evidence="1 2">
    <name type="scientific">Dreissena polymorpha</name>
    <name type="common">Zebra mussel</name>
    <name type="synonym">Mytilus polymorpha</name>
    <dbReference type="NCBI Taxonomy" id="45954"/>
    <lineage>
        <taxon>Eukaryota</taxon>
        <taxon>Metazoa</taxon>
        <taxon>Spiralia</taxon>
        <taxon>Lophotrochozoa</taxon>
        <taxon>Mollusca</taxon>
        <taxon>Bivalvia</taxon>
        <taxon>Autobranchia</taxon>
        <taxon>Heteroconchia</taxon>
        <taxon>Euheterodonta</taxon>
        <taxon>Imparidentia</taxon>
        <taxon>Neoheterodontei</taxon>
        <taxon>Myida</taxon>
        <taxon>Dreissenoidea</taxon>
        <taxon>Dreissenidae</taxon>
        <taxon>Dreissena</taxon>
    </lineage>
</organism>
<reference evidence="1" key="2">
    <citation type="submission" date="2020-11" db="EMBL/GenBank/DDBJ databases">
        <authorList>
            <person name="McCartney M.A."/>
            <person name="Auch B."/>
            <person name="Kono T."/>
            <person name="Mallez S."/>
            <person name="Becker A."/>
            <person name="Gohl D.M."/>
            <person name="Silverstein K.A.T."/>
            <person name="Koren S."/>
            <person name="Bechman K.B."/>
            <person name="Herman A."/>
            <person name="Abrahante J.E."/>
            <person name="Garbe J."/>
        </authorList>
    </citation>
    <scope>NUCLEOTIDE SEQUENCE</scope>
    <source>
        <strain evidence="1">Duluth1</strain>
        <tissue evidence="1">Whole animal</tissue>
    </source>
</reference>
<keyword evidence="2" id="KW-1185">Reference proteome</keyword>
<name>A0A9D4R801_DREPO</name>
<accession>A0A9D4R801</accession>
<dbReference type="AlphaFoldDB" id="A0A9D4R801"/>
<evidence type="ECO:0000313" key="2">
    <source>
        <dbReference type="Proteomes" id="UP000828390"/>
    </source>
</evidence>
<evidence type="ECO:0000313" key="1">
    <source>
        <dbReference type="EMBL" id="KAH3858449.1"/>
    </source>
</evidence>
<reference evidence="1" key="1">
    <citation type="journal article" date="2019" name="bioRxiv">
        <title>The Genome of the Zebra Mussel, Dreissena polymorpha: A Resource for Invasive Species Research.</title>
        <authorList>
            <person name="McCartney M.A."/>
            <person name="Auch B."/>
            <person name="Kono T."/>
            <person name="Mallez S."/>
            <person name="Zhang Y."/>
            <person name="Obille A."/>
            <person name="Becker A."/>
            <person name="Abrahante J.E."/>
            <person name="Garbe J."/>
            <person name="Badalamenti J.P."/>
            <person name="Herman A."/>
            <person name="Mangelson H."/>
            <person name="Liachko I."/>
            <person name="Sullivan S."/>
            <person name="Sone E.D."/>
            <person name="Koren S."/>
            <person name="Silverstein K.A.T."/>
            <person name="Beckman K.B."/>
            <person name="Gohl D.M."/>
        </authorList>
    </citation>
    <scope>NUCLEOTIDE SEQUENCE</scope>
    <source>
        <strain evidence="1">Duluth1</strain>
        <tissue evidence="1">Whole animal</tissue>
    </source>
</reference>